<evidence type="ECO:0000313" key="1">
    <source>
        <dbReference type="EMBL" id="JAH52619.1"/>
    </source>
</evidence>
<protein>
    <submittedName>
        <fullName evidence="1">Uncharacterized protein</fullName>
    </submittedName>
</protein>
<accession>A0A0E9TG17</accession>
<organism evidence="1">
    <name type="scientific">Anguilla anguilla</name>
    <name type="common">European freshwater eel</name>
    <name type="synonym">Muraena anguilla</name>
    <dbReference type="NCBI Taxonomy" id="7936"/>
    <lineage>
        <taxon>Eukaryota</taxon>
        <taxon>Metazoa</taxon>
        <taxon>Chordata</taxon>
        <taxon>Craniata</taxon>
        <taxon>Vertebrata</taxon>
        <taxon>Euteleostomi</taxon>
        <taxon>Actinopterygii</taxon>
        <taxon>Neopterygii</taxon>
        <taxon>Teleostei</taxon>
        <taxon>Anguilliformes</taxon>
        <taxon>Anguillidae</taxon>
        <taxon>Anguilla</taxon>
    </lineage>
</organism>
<dbReference type="AlphaFoldDB" id="A0A0E9TG17"/>
<name>A0A0E9TG17_ANGAN</name>
<sequence>MPSGHRSQEKFCLPSRSSCVDRYIYSLFYIFLPFKFI</sequence>
<proteinExistence type="predicted"/>
<reference evidence="1" key="1">
    <citation type="submission" date="2014-11" db="EMBL/GenBank/DDBJ databases">
        <authorList>
            <person name="Amaro Gonzalez C."/>
        </authorList>
    </citation>
    <scope>NUCLEOTIDE SEQUENCE</scope>
</reference>
<dbReference type="EMBL" id="GBXM01055958">
    <property type="protein sequence ID" value="JAH52619.1"/>
    <property type="molecule type" value="Transcribed_RNA"/>
</dbReference>
<reference evidence="1" key="2">
    <citation type="journal article" date="2015" name="Fish Shellfish Immunol.">
        <title>Early steps in the European eel (Anguilla anguilla)-Vibrio vulnificus interaction in the gills: Role of the RtxA13 toxin.</title>
        <authorList>
            <person name="Callol A."/>
            <person name="Pajuelo D."/>
            <person name="Ebbesson L."/>
            <person name="Teles M."/>
            <person name="MacKenzie S."/>
            <person name="Amaro C."/>
        </authorList>
    </citation>
    <scope>NUCLEOTIDE SEQUENCE</scope>
</reference>